<dbReference type="InterPro" id="IPR027417">
    <property type="entry name" value="P-loop_NTPase"/>
</dbReference>
<protein>
    <submittedName>
        <fullName evidence="6">Putative ABC transport system ATP-binding protein</fullName>
    </submittedName>
</protein>
<evidence type="ECO:0000313" key="7">
    <source>
        <dbReference type="Proteomes" id="UP000198816"/>
    </source>
</evidence>
<evidence type="ECO:0000259" key="5">
    <source>
        <dbReference type="PROSITE" id="PS50893"/>
    </source>
</evidence>
<organism evidence="6 7">
    <name type="scientific">Thiocapsa roseopersicina</name>
    <dbReference type="NCBI Taxonomy" id="1058"/>
    <lineage>
        <taxon>Bacteria</taxon>
        <taxon>Pseudomonadati</taxon>
        <taxon>Pseudomonadota</taxon>
        <taxon>Gammaproteobacteria</taxon>
        <taxon>Chromatiales</taxon>
        <taxon>Chromatiaceae</taxon>
        <taxon>Thiocapsa</taxon>
    </lineage>
</organism>
<evidence type="ECO:0000256" key="3">
    <source>
        <dbReference type="ARBA" id="ARBA00022840"/>
    </source>
</evidence>
<dbReference type="InterPro" id="IPR017871">
    <property type="entry name" value="ABC_transporter-like_CS"/>
</dbReference>
<comment type="similarity">
    <text evidence="4">Belongs to the ABC transporter superfamily. Macrolide exporter (TC 3.A.1.122) family.</text>
</comment>
<evidence type="ECO:0000256" key="1">
    <source>
        <dbReference type="ARBA" id="ARBA00022448"/>
    </source>
</evidence>
<dbReference type="GO" id="GO:1902495">
    <property type="term" value="C:transmembrane transporter complex"/>
    <property type="evidence" value="ECO:0007669"/>
    <property type="project" value="UniProtKB-ARBA"/>
</dbReference>
<evidence type="ECO:0000313" key="6">
    <source>
        <dbReference type="EMBL" id="SDX18422.1"/>
    </source>
</evidence>
<gene>
    <name evidence="6" type="ORF">SAMN05421783_11666</name>
</gene>
<dbReference type="CDD" id="cd03255">
    <property type="entry name" value="ABC_MJ0796_LolCDE_FtsE"/>
    <property type="match status" value="1"/>
</dbReference>
<feature type="domain" description="ABC transporter" evidence="5">
    <location>
        <begin position="23"/>
        <end position="251"/>
    </location>
</feature>
<dbReference type="Proteomes" id="UP000198816">
    <property type="component" value="Unassembled WGS sequence"/>
</dbReference>
<proteinExistence type="inferred from homology"/>
<dbReference type="SMART" id="SM00382">
    <property type="entry name" value="AAA"/>
    <property type="match status" value="1"/>
</dbReference>
<keyword evidence="1" id="KW-0813">Transport</keyword>
<accession>A0A1H2ZLP7</accession>
<dbReference type="FunFam" id="3.40.50.300:FF:000032">
    <property type="entry name" value="Export ABC transporter ATP-binding protein"/>
    <property type="match status" value="1"/>
</dbReference>
<dbReference type="GO" id="GO:0005524">
    <property type="term" value="F:ATP binding"/>
    <property type="evidence" value="ECO:0007669"/>
    <property type="project" value="UniProtKB-KW"/>
</dbReference>
<dbReference type="AlphaFoldDB" id="A0A1H2ZLP7"/>
<dbReference type="PROSITE" id="PS00211">
    <property type="entry name" value="ABC_TRANSPORTER_1"/>
    <property type="match status" value="1"/>
</dbReference>
<reference evidence="7" key="1">
    <citation type="submission" date="2016-10" db="EMBL/GenBank/DDBJ databases">
        <authorList>
            <person name="Varghese N."/>
            <person name="Submissions S."/>
        </authorList>
    </citation>
    <scope>NUCLEOTIDE SEQUENCE [LARGE SCALE GENOMIC DNA]</scope>
    <source>
        <strain evidence="7">DSM 217</strain>
    </source>
</reference>
<dbReference type="STRING" id="1058.SAMN05421783_11666"/>
<dbReference type="EMBL" id="FNNZ01000016">
    <property type="protein sequence ID" value="SDX18422.1"/>
    <property type="molecule type" value="Genomic_DNA"/>
</dbReference>
<name>A0A1H2ZLP7_THIRO</name>
<dbReference type="SUPFAM" id="SSF52540">
    <property type="entry name" value="P-loop containing nucleoside triphosphate hydrolases"/>
    <property type="match status" value="1"/>
</dbReference>
<dbReference type="GO" id="GO:0016887">
    <property type="term" value="F:ATP hydrolysis activity"/>
    <property type="evidence" value="ECO:0007669"/>
    <property type="project" value="InterPro"/>
</dbReference>
<dbReference type="PROSITE" id="PS50893">
    <property type="entry name" value="ABC_TRANSPORTER_2"/>
    <property type="match status" value="1"/>
</dbReference>
<keyword evidence="7" id="KW-1185">Reference proteome</keyword>
<sequence>MQTEPAAGSTRMRDPDAREKVVFSVRDLTKIYVMGEVEIQALRGVDIELYAGELVVMLGASGSGKSTLLNILGGLDRASGGEVRYLDQDLTGADDKALTAFRRRHVGFVFQFYNLISSLTARENVAIVTEISPDPMIPEDALALVGLEDRLDHFPSQLSGGEQQRVAIARAVAKQPAVLLCDEPTGALDSKTGIRVLQVIQQINRELGTTTAVITHNAVIADMADRVIRLADGRVQEVQGNAHRRDPAELNW</sequence>
<dbReference type="GO" id="GO:0022857">
    <property type="term" value="F:transmembrane transporter activity"/>
    <property type="evidence" value="ECO:0007669"/>
    <property type="project" value="UniProtKB-ARBA"/>
</dbReference>
<dbReference type="Gene3D" id="3.40.50.300">
    <property type="entry name" value="P-loop containing nucleotide triphosphate hydrolases"/>
    <property type="match status" value="1"/>
</dbReference>
<keyword evidence="2" id="KW-0547">Nucleotide-binding</keyword>
<dbReference type="InterPro" id="IPR003439">
    <property type="entry name" value="ABC_transporter-like_ATP-bd"/>
</dbReference>
<dbReference type="PANTHER" id="PTHR42798">
    <property type="entry name" value="LIPOPROTEIN-RELEASING SYSTEM ATP-BINDING PROTEIN LOLD"/>
    <property type="match status" value="1"/>
</dbReference>
<dbReference type="Pfam" id="PF00005">
    <property type="entry name" value="ABC_tran"/>
    <property type="match status" value="1"/>
</dbReference>
<evidence type="ECO:0000256" key="2">
    <source>
        <dbReference type="ARBA" id="ARBA00022741"/>
    </source>
</evidence>
<dbReference type="InterPro" id="IPR017911">
    <property type="entry name" value="MacB-like_ATP-bd"/>
</dbReference>
<keyword evidence="3 6" id="KW-0067">ATP-binding</keyword>
<evidence type="ECO:0000256" key="4">
    <source>
        <dbReference type="ARBA" id="ARBA00038388"/>
    </source>
</evidence>
<dbReference type="PANTHER" id="PTHR42798:SF2">
    <property type="entry name" value="ABC TRANSPORTER ATP-BINDING PROTEIN MG467-RELATED"/>
    <property type="match status" value="1"/>
</dbReference>
<dbReference type="InterPro" id="IPR003593">
    <property type="entry name" value="AAA+_ATPase"/>
</dbReference>